<evidence type="ECO:0000256" key="4">
    <source>
        <dbReference type="ARBA" id="ARBA00022679"/>
    </source>
</evidence>
<keyword evidence="3" id="KW-0597">Phosphoprotein</keyword>
<evidence type="ECO:0000313" key="12">
    <source>
        <dbReference type="Proteomes" id="UP000184016"/>
    </source>
</evidence>
<evidence type="ECO:0000256" key="1">
    <source>
        <dbReference type="ARBA" id="ARBA00000085"/>
    </source>
</evidence>
<evidence type="ECO:0000256" key="6">
    <source>
        <dbReference type="ARBA" id="ARBA00022777"/>
    </source>
</evidence>
<dbReference type="InterPro" id="IPR036890">
    <property type="entry name" value="HATPase_C_sf"/>
</dbReference>
<evidence type="ECO:0000259" key="10">
    <source>
        <dbReference type="PROSITE" id="PS50109"/>
    </source>
</evidence>
<dbReference type="InterPro" id="IPR003661">
    <property type="entry name" value="HisK_dim/P_dom"/>
</dbReference>
<dbReference type="CDD" id="cd00082">
    <property type="entry name" value="HisKA"/>
    <property type="match status" value="1"/>
</dbReference>
<dbReference type="InterPro" id="IPR036097">
    <property type="entry name" value="HisK_dim/P_sf"/>
</dbReference>
<dbReference type="InterPro" id="IPR003594">
    <property type="entry name" value="HATPase_dom"/>
</dbReference>
<evidence type="ECO:0000256" key="7">
    <source>
        <dbReference type="ARBA" id="ARBA00022840"/>
    </source>
</evidence>
<keyword evidence="12" id="KW-1185">Reference proteome</keyword>
<dbReference type="EMBL" id="FRAF01000016">
    <property type="protein sequence ID" value="SHK55014.1"/>
    <property type="molecule type" value="Genomic_DNA"/>
</dbReference>
<evidence type="ECO:0000256" key="8">
    <source>
        <dbReference type="ARBA" id="ARBA00023012"/>
    </source>
</evidence>
<dbReference type="CDD" id="cd00075">
    <property type="entry name" value="HATPase"/>
    <property type="match status" value="1"/>
</dbReference>
<dbReference type="EC" id="2.7.13.3" evidence="2"/>
<dbReference type="PANTHER" id="PTHR43065:SF10">
    <property type="entry name" value="PEROXIDE STRESS-ACTIVATED HISTIDINE KINASE MAK3"/>
    <property type="match status" value="1"/>
</dbReference>
<dbReference type="GO" id="GO:0000155">
    <property type="term" value="F:phosphorelay sensor kinase activity"/>
    <property type="evidence" value="ECO:0007669"/>
    <property type="project" value="InterPro"/>
</dbReference>
<dbReference type="SUPFAM" id="SSF47384">
    <property type="entry name" value="Homodimeric domain of signal transducing histidine kinase"/>
    <property type="match status" value="1"/>
</dbReference>
<keyword evidence="5" id="KW-0547">Nucleotide-binding</keyword>
<reference evidence="12" key="1">
    <citation type="submission" date="2016-11" db="EMBL/GenBank/DDBJ databases">
        <authorList>
            <person name="Varghese N."/>
            <person name="Submissions S."/>
        </authorList>
    </citation>
    <scope>NUCLEOTIDE SEQUENCE [LARGE SCALE GENOMIC DNA]</scope>
    <source>
        <strain evidence="12">USBA-503</strain>
    </source>
</reference>
<dbReference type="Proteomes" id="UP000184016">
    <property type="component" value="Unassembled WGS sequence"/>
</dbReference>
<keyword evidence="8" id="KW-0902">Two-component regulatory system</keyword>
<evidence type="ECO:0000256" key="2">
    <source>
        <dbReference type="ARBA" id="ARBA00012438"/>
    </source>
</evidence>
<gene>
    <name evidence="11" type="ORF">SAMN05443507_11641</name>
</gene>
<proteinExistence type="predicted"/>
<dbReference type="SMART" id="SM00388">
    <property type="entry name" value="HisKA"/>
    <property type="match status" value="1"/>
</dbReference>
<dbReference type="Gene3D" id="1.10.287.130">
    <property type="match status" value="1"/>
</dbReference>
<dbReference type="InterPro" id="IPR004358">
    <property type="entry name" value="Sig_transdc_His_kin-like_C"/>
</dbReference>
<name>A0A1M6TDS3_9BACL</name>
<keyword evidence="7" id="KW-0067">ATP-binding</keyword>
<dbReference type="STRING" id="1830138.SAMN05443507_11641"/>
<dbReference type="SMART" id="SM00387">
    <property type="entry name" value="HATPase_c"/>
    <property type="match status" value="1"/>
</dbReference>
<dbReference type="PANTHER" id="PTHR43065">
    <property type="entry name" value="SENSOR HISTIDINE KINASE"/>
    <property type="match status" value="1"/>
</dbReference>
<dbReference type="Pfam" id="PF00512">
    <property type="entry name" value="HisKA"/>
    <property type="match status" value="1"/>
</dbReference>
<dbReference type="AlphaFoldDB" id="A0A1M6TDS3"/>
<dbReference type="PRINTS" id="PR00344">
    <property type="entry name" value="BCTRLSENSOR"/>
</dbReference>
<evidence type="ECO:0000256" key="5">
    <source>
        <dbReference type="ARBA" id="ARBA00022741"/>
    </source>
</evidence>
<sequence>MAVCPDFSIPAPFFYVNTFYDILYQSEDAKRIFGEHANFFSLIDVESRRKFQRLAERRFEPQKFELLLNTVQSPAMLFDIHLKWNRDNHCSILCIEQSQRYQQITEVLTRFTQRLGMTNYDLLRRKEELERLLANLQQSNAQNDRLVELGRIAASIAHEIRNPLTSIRGLVQLLAPNLTSSAKLSYIDIIISEINRVNSIITEFLKTAKPAPPLKEAIPVTDLFAELELLCHSESLLQGIELVILPVDPSLMIYADRLQMKQVLLNMLHNAMEAISDLPNSRTGMIQFEAERFGRYVQIRIEDNGVGMDEQTRTHLFSPFFTTKNSGTGLGLSTCYHIVELHGGTIDVESTPGHGTVFRIYLPTVDKKPELS</sequence>
<protein>
    <recommendedName>
        <fullName evidence="2">histidine kinase</fullName>
        <ecNumber evidence="2">2.7.13.3</ecNumber>
    </recommendedName>
</protein>
<dbReference type="GO" id="GO:0005524">
    <property type="term" value="F:ATP binding"/>
    <property type="evidence" value="ECO:0007669"/>
    <property type="project" value="UniProtKB-KW"/>
</dbReference>
<dbReference type="PROSITE" id="PS50109">
    <property type="entry name" value="HIS_KIN"/>
    <property type="match status" value="1"/>
</dbReference>
<evidence type="ECO:0000313" key="11">
    <source>
        <dbReference type="EMBL" id="SHK55014.1"/>
    </source>
</evidence>
<evidence type="ECO:0000256" key="3">
    <source>
        <dbReference type="ARBA" id="ARBA00022553"/>
    </source>
</evidence>
<feature type="domain" description="Histidine kinase" evidence="10">
    <location>
        <begin position="155"/>
        <end position="366"/>
    </location>
</feature>
<dbReference type="Pfam" id="PF02518">
    <property type="entry name" value="HATPase_c"/>
    <property type="match status" value="1"/>
</dbReference>
<dbReference type="RefSeq" id="WP_072874454.1">
    <property type="nucleotide sequence ID" value="NZ_FRAF01000016.1"/>
</dbReference>
<feature type="coiled-coil region" evidence="9">
    <location>
        <begin position="119"/>
        <end position="149"/>
    </location>
</feature>
<dbReference type="InterPro" id="IPR005467">
    <property type="entry name" value="His_kinase_dom"/>
</dbReference>
<evidence type="ECO:0000256" key="9">
    <source>
        <dbReference type="SAM" id="Coils"/>
    </source>
</evidence>
<accession>A0A1M6TDS3</accession>
<organism evidence="11 12">
    <name type="scientific">Alicyclobacillus tolerans</name>
    <dbReference type="NCBI Taxonomy" id="90970"/>
    <lineage>
        <taxon>Bacteria</taxon>
        <taxon>Bacillati</taxon>
        <taxon>Bacillota</taxon>
        <taxon>Bacilli</taxon>
        <taxon>Bacillales</taxon>
        <taxon>Alicyclobacillaceae</taxon>
        <taxon>Alicyclobacillus</taxon>
    </lineage>
</organism>
<keyword evidence="9" id="KW-0175">Coiled coil</keyword>
<keyword evidence="6 11" id="KW-0418">Kinase</keyword>
<keyword evidence="4" id="KW-0808">Transferase</keyword>
<comment type="catalytic activity">
    <reaction evidence="1">
        <text>ATP + protein L-histidine = ADP + protein N-phospho-L-histidine.</text>
        <dbReference type="EC" id="2.7.13.3"/>
    </reaction>
</comment>
<dbReference type="SUPFAM" id="SSF55874">
    <property type="entry name" value="ATPase domain of HSP90 chaperone/DNA topoisomerase II/histidine kinase"/>
    <property type="match status" value="1"/>
</dbReference>
<dbReference type="Gene3D" id="3.30.565.10">
    <property type="entry name" value="Histidine kinase-like ATPase, C-terminal domain"/>
    <property type="match status" value="1"/>
</dbReference>